<keyword evidence="4" id="KW-0326">Glycosidase</keyword>
<dbReference type="Gene3D" id="4.10.80.30">
    <property type="entry name" value="DNA polymerase, domain 6"/>
    <property type="match status" value="1"/>
</dbReference>
<evidence type="ECO:0000313" key="9">
    <source>
        <dbReference type="EMBL" id="RHN05856.1"/>
    </source>
</evidence>
<dbReference type="EMBL" id="QSOE01000004">
    <property type="protein sequence ID" value="RGI92155.1"/>
    <property type="molecule type" value="Genomic_DNA"/>
</dbReference>
<dbReference type="EMBL" id="CYZL01000001">
    <property type="protein sequence ID" value="CUN46176.1"/>
    <property type="molecule type" value="Genomic_DNA"/>
</dbReference>
<feature type="signal peptide" evidence="2">
    <location>
        <begin position="1"/>
        <end position="28"/>
    </location>
</feature>
<dbReference type="EMBL" id="QSEP01000159">
    <property type="protein sequence ID" value="RGZ77477.1"/>
    <property type="molecule type" value="Genomic_DNA"/>
</dbReference>
<dbReference type="Gene3D" id="3.30.457.10">
    <property type="entry name" value="Copper amine oxidase-like, N-terminal domain"/>
    <property type="match status" value="1"/>
</dbReference>
<dbReference type="Proteomes" id="UP000095679">
    <property type="component" value="Unassembled WGS sequence"/>
</dbReference>
<evidence type="ECO:0000256" key="2">
    <source>
        <dbReference type="SAM" id="SignalP"/>
    </source>
</evidence>
<dbReference type="Proteomes" id="UP000284621">
    <property type="component" value="Unassembled WGS sequence"/>
</dbReference>
<evidence type="ECO:0000313" key="7">
    <source>
        <dbReference type="EMBL" id="RGZ77477.1"/>
    </source>
</evidence>
<gene>
    <name evidence="4" type="primary">lytG_1</name>
    <name evidence="8" type="ORF">DW833_09635</name>
    <name evidence="7" type="ORF">DW972_14435</name>
    <name evidence="9" type="ORF">DWZ29_16470</name>
    <name evidence="6" type="ORF">DXD91_01275</name>
    <name evidence="5" type="ORF">ERS852450_00011</name>
    <name evidence="4" type="ORF">ERS852578_01656</name>
</gene>
<keyword evidence="2" id="KW-0732">Signal</keyword>
<dbReference type="GO" id="GO:0016798">
    <property type="term" value="F:hydrolase activity, acting on glycosyl bonds"/>
    <property type="evidence" value="ECO:0007669"/>
    <property type="project" value="UniProtKB-KW"/>
</dbReference>
<evidence type="ECO:0000313" key="4">
    <source>
        <dbReference type="EMBL" id="CUN01587.1"/>
    </source>
</evidence>
<dbReference type="InterPro" id="IPR036582">
    <property type="entry name" value="Mao_N_sf"/>
</dbReference>
<evidence type="ECO:0000313" key="10">
    <source>
        <dbReference type="Proteomes" id="UP000095390"/>
    </source>
</evidence>
<name>A0A173TI17_9FIRM</name>
<organism evidence="4 10">
    <name type="scientific">Anaerobutyricum hallii</name>
    <dbReference type="NCBI Taxonomy" id="39488"/>
    <lineage>
        <taxon>Bacteria</taxon>
        <taxon>Bacillati</taxon>
        <taxon>Bacillota</taxon>
        <taxon>Clostridia</taxon>
        <taxon>Lachnospirales</taxon>
        <taxon>Lachnospiraceae</taxon>
        <taxon>Anaerobutyricum</taxon>
    </lineage>
</organism>
<dbReference type="PANTHER" id="PTHR33308:SF10">
    <property type="entry name" value="EXO-GLUCOSAMINIDASE LYTG"/>
    <property type="match status" value="1"/>
</dbReference>
<dbReference type="GO" id="GO:0004040">
    <property type="term" value="F:amidase activity"/>
    <property type="evidence" value="ECO:0007669"/>
    <property type="project" value="InterPro"/>
</dbReference>
<dbReference type="EC" id="3.2.1.-" evidence="4"/>
<dbReference type="InterPro" id="IPR051056">
    <property type="entry name" value="Glycosyl_Hydrolase_73"/>
</dbReference>
<dbReference type="Proteomes" id="UP000095390">
    <property type="component" value="Unassembled WGS sequence"/>
</dbReference>
<evidence type="ECO:0000313" key="12">
    <source>
        <dbReference type="Proteomes" id="UP000262524"/>
    </source>
</evidence>
<dbReference type="InterPro" id="IPR002901">
    <property type="entry name" value="MGlyc_endo_b_GlcNAc-like_dom"/>
</dbReference>
<dbReference type="EMBL" id="CYYC01000018">
    <property type="protein sequence ID" value="CUN01587.1"/>
    <property type="molecule type" value="Genomic_DNA"/>
</dbReference>
<dbReference type="Proteomes" id="UP000283700">
    <property type="component" value="Unassembled WGS sequence"/>
</dbReference>
<dbReference type="EMBL" id="QSID01000010">
    <property type="protein sequence ID" value="RHC63634.1"/>
    <property type="molecule type" value="Genomic_DNA"/>
</dbReference>
<dbReference type="EMBL" id="QRQO01000086">
    <property type="protein sequence ID" value="RHN05856.1"/>
    <property type="molecule type" value="Genomic_DNA"/>
</dbReference>
<dbReference type="Pfam" id="PF07833">
    <property type="entry name" value="Cu_amine_oxidN1"/>
    <property type="match status" value="1"/>
</dbReference>
<keyword evidence="1 4" id="KW-0378">Hydrolase</keyword>
<dbReference type="Proteomes" id="UP000262524">
    <property type="component" value="Unassembled WGS sequence"/>
</dbReference>
<evidence type="ECO:0000256" key="1">
    <source>
        <dbReference type="ARBA" id="ARBA00022801"/>
    </source>
</evidence>
<evidence type="ECO:0000313" key="8">
    <source>
        <dbReference type="EMBL" id="RHC63634.1"/>
    </source>
</evidence>
<dbReference type="InterPro" id="IPR012854">
    <property type="entry name" value="Cu_amine_oxidase-like_N"/>
</dbReference>
<proteinExistence type="predicted"/>
<dbReference type="AlphaFoldDB" id="A0A173TI17"/>
<evidence type="ECO:0000313" key="11">
    <source>
        <dbReference type="Proteomes" id="UP000095679"/>
    </source>
</evidence>
<evidence type="ECO:0000259" key="3">
    <source>
        <dbReference type="SMART" id="SM00047"/>
    </source>
</evidence>
<dbReference type="PANTHER" id="PTHR33308">
    <property type="entry name" value="PEPTIDOGLYCAN HYDROLASE FLGJ"/>
    <property type="match status" value="1"/>
</dbReference>
<protein>
    <submittedName>
        <fullName evidence="4">Exo-glucosaminidase lytG</fullName>
        <ecNumber evidence="4">3.2.1.-</ecNumber>
    </submittedName>
</protein>
<reference evidence="12 13" key="2">
    <citation type="submission" date="2018-08" db="EMBL/GenBank/DDBJ databases">
        <title>A genome reference for cultivated species of the human gut microbiota.</title>
        <authorList>
            <person name="Zou Y."/>
            <person name="Xue W."/>
            <person name="Luo G."/>
        </authorList>
    </citation>
    <scope>NUCLEOTIDE SEQUENCE [LARGE SCALE GENOMIC DNA]</scope>
    <source>
        <strain evidence="9 13">AF31-17AC</strain>
        <strain evidence="8 14">AM34-3LB</strain>
        <strain evidence="7 15">AM48-23BH</strain>
        <strain evidence="6 12">TM10-1AC</strain>
    </source>
</reference>
<keyword evidence="14" id="KW-1185">Reference proteome</keyword>
<dbReference type="GeneID" id="75048282"/>
<accession>A0A173TI17</accession>
<evidence type="ECO:0000313" key="6">
    <source>
        <dbReference type="EMBL" id="RGI92155.1"/>
    </source>
</evidence>
<dbReference type="Gene3D" id="1.10.530.10">
    <property type="match status" value="1"/>
</dbReference>
<evidence type="ECO:0000313" key="13">
    <source>
        <dbReference type="Proteomes" id="UP000283700"/>
    </source>
</evidence>
<reference evidence="10 11" key="1">
    <citation type="submission" date="2015-09" db="EMBL/GenBank/DDBJ databases">
        <authorList>
            <consortium name="Pathogen Informatics"/>
        </authorList>
    </citation>
    <scope>NUCLEOTIDE SEQUENCE [LARGE SCALE GENOMIC DNA]</scope>
    <source>
        <strain evidence="5 11">2789STDY5834835</strain>
        <strain evidence="4 10">2789STDY5834966</strain>
    </source>
</reference>
<evidence type="ECO:0000313" key="5">
    <source>
        <dbReference type="EMBL" id="CUN46176.1"/>
    </source>
</evidence>
<dbReference type="Pfam" id="PF01832">
    <property type="entry name" value="Glucosaminidase"/>
    <property type="match status" value="1"/>
</dbReference>
<dbReference type="Proteomes" id="UP000286561">
    <property type="component" value="Unassembled WGS sequence"/>
</dbReference>
<dbReference type="RefSeq" id="WP_005350186.1">
    <property type="nucleotide sequence ID" value="NZ_BLYK01000024.1"/>
</dbReference>
<evidence type="ECO:0000313" key="14">
    <source>
        <dbReference type="Proteomes" id="UP000284621"/>
    </source>
</evidence>
<dbReference type="OrthoDB" id="9794294at2"/>
<evidence type="ECO:0000313" key="15">
    <source>
        <dbReference type="Proteomes" id="UP000286561"/>
    </source>
</evidence>
<dbReference type="SUPFAM" id="SSF55383">
    <property type="entry name" value="Copper amine oxidase, domain N"/>
    <property type="match status" value="1"/>
</dbReference>
<sequence length="357" mass="38976">MKNVKVIKKAAIFLMVFVLAFSSLSAAAAVTYSRGGKRVRYTGSSYKVYYNSKRVNSVTRPGLMVNGNIMIPYSYTMVKRGPKVSYSKQNKGKVLTLSYNGNKIVLYLNKTYAYINGKKEKIRTAPFKAKVGGTGLIMVPAKVVCEALGINYTYNAARKAIYMTGKAITTNAPSTSNGTTVGSSLQATAFKNMSTQEFVNAVGPIAREDYRKTGVLASVTLAQAINESGWGKSGLTQSSNNMFGMKTSLSGNSWSGSAWDGKSYAEVKTTEEYNGKKVIITAKFRKYSSVAQSIADHSAYLSNAMNGTHRRYNGLTTTKSYSTQLSILQKGGYCTWSGYVSELTTLIKKYNLTSWDN</sequence>
<dbReference type="SMART" id="SM00047">
    <property type="entry name" value="LYZ2"/>
    <property type="match status" value="1"/>
</dbReference>
<feature type="domain" description="Mannosyl-glycoprotein endo-beta-N-acetylglucosamidase-like" evidence="3">
    <location>
        <begin position="186"/>
        <end position="356"/>
    </location>
</feature>
<feature type="chain" id="PRO_5044057096" evidence="2">
    <location>
        <begin position="29"/>
        <end position="357"/>
    </location>
</feature>